<evidence type="ECO:0000256" key="1">
    <source>
        <dbReference type="ARBA" id="ARBA00010333"/>
    </source>
</evidence>
<evidence type="ECO:0000256" key="2">
    <source>
        <dbReference type="SAM" id="SignalP"/>
    </source>
</evidence>
<keyword evidence="2" id="KW-0732">Signal</keyword>
<reference evidence="3 4" key="1">
    <citation type="submission" date="2014-09" db="EMBL/GenBank/DDBJ databases">
        <title>Vibrio maritimus JCM 19235. (C45) whole genome shotgun sequence.</title>
        <authorList>
            <person name="Sawabe T."/>
            <person name="Meirelles P."/>
            <person name="Nakanishi M."/>
            <person name="Sayaka M."/>
            <person name="Hattori M."/>
            <person name="Ohkuma M."/>
        </authorList>
    </citation>
    <scope>NUCLEOTIDE SEQUENCE [LARGE SCALE GENOMIC DNA]</scope>
    <source>
        <strain evidence="4">JCM19235</strain>
    </source>
</reference>
<accession>A0A090RZZ3</accession>
<dbReference type="Gene3D" id="3.40.190.10">
    <property type="entry name" value="Periplasmic binding protein-like II"/>
    <property type="match status" value="2"/>
</dbReference>
<sequence>MLTIKLLLTCVLAYTITLLTPSSIAREVVEYPQHNNETKVKNEPLRFGYISQHIPPYVTHNNGNTYGVDFDIAAKVGEILNKNVVHVSYSNHRELINDLNNGLIDFSIQDPGSLALNSENIASSDLIYKDRLVALFNRSNRSDLLKTGCIIHESYCKNIDGIIPVFNYYDTIRLLDDDIISRAIVPYATFISNNIVSEFEFLSQNLRKRGAILLGKSTSQYLEHINTLIKNNTMETDFWSSNLDFQYSQFSNKAFSNKKLRYTVEKDIYPALYINPVTSQPDGYVVDILNYISNRTLLSFEYIESTNGKHADTMLKESDIDFLPFAGIDTSYADSNLGRSTVNYTSINIIRIDIKGSLSKEVGILARTQRAQNYFESIRLTKGDRKYYSDLTSLIEAVIKKDIKQLYVSQEVITPNLILNSRDILDIESIEEVTSLPLG</sequence>
<comment type="similarity">
    <text evidence="1">Belongs to the bacterial solute-binding protein 3 family.</text>
</comment>
<protein>
    <submittedName>
        <fullName evidence="3">Sensory box sensor histidine kinase</fullName>
    </submittedName>
</protein>
<feature type="signal peptide" evidence="2">
    <location>
        <begin position="1"/>
        <end position="25"/>
    </location>
</feature>
<dbReference type="EMBL" id="BBMR01000004">
    <property type="protein sequence ID" value="GAL19834.1"/>
    <property type="molecule type" value="Genomic_DNA"/>
</dbReference>
<evidence type="ECO:0000313" key="4">
    <source>
        <dbReference type="Proteomes" id="UP000029228"/>
    </source>
</evidence>
<keyword evidence="4" id="KW-1185">Reference proteome</keyword>
<gene>
    <name evidence="3" type="ORF">JCM19235_1190</name>
</gene>
<dbReference type="SUPFAM" id="SSF53850">
    <property type="entry name" value="Periplasmic binding protein-like II"/>
    <property type="match status" value="2"/>
</dbReference>
<evidence type="ECO:0000313" key="3">
    <source>
        <dbReference type="EMBL" id="GAL19834.1"/>
    </source>
</evidence>
<proteinExistence type="inferred from homology"/>
<dbReference type="STRING" id="990268.JCM19235_1190"/>
<dbReference type="GO" id="GO:0016301">
    <property type="term" value="F:kinase activity"/>
    <property type="evidence" value="ECO:0007669"/>
    <property type="project" value="UniProtKB-KW"/>
</dbReference>
<organism evidence="3 4">
    <name type="scientific">Vibrio maritimus</name>
    <dbReference type="NCBI Taxonomy" id="990268"/>
    <lineage>
        <taxon>Bacteria</taxon>
        <taxon>Pseudomonadati</taxon>
        <taxon>Pseudomonadota</taxon>
        <taxon>Gammaproteobacteria</taxon>
        <taxon>Vibrionales</taxon>
        <taxon>Vibrionaceae</taxon>
        <taxon>Vibrio</taxon>
    </lineage>
</organism>
<keyword evidence="3" id="KW-0418">Kinase</keyword>
<keyword evidence="3" id="KW-0808">Transferase</keyword>
<dbReference type="AlphaFoldDB" id="A0A090RZZ3"/>
<dbReference type="Proteomes" id="UP000029228">
    <property type="component" value="Unassembled WGS sequence"/>
</dbReference>
<name>A0A090RZZ3_9VIBR</name>
<comment type="caution">
    <text evidence="3">The sequence shown here is derived from an EMBL/GenBank/DDBJ whole genome shotgun (WGS) entry which is preliminary data.</text>
</comment>
<feature type="chain" id="PRO_5001863351" evidence="2">
    <location>
        <begin position="26"/>
        <end position="439"/>
    </location>
</feature>
<dbReference type="PANTHER" id="PTHR35936">
    <property type="entry name" value="MEMBRANE-BOUND LYTIC MUREIN TRANSGLYCOSYLASE F"/>
    <property type="match status" value="1"/>
</dbReference>